<reference evidence="4" key="1">
    <citation type="submission" date="2023-07" db="EMBL/GenBank/DDBJ databases">
        <title>30 novel species of actinomycetes from the DSMZ collection.</title>
        <authorList>
            <person name="Nouioui I."/>
        </authorList>
    </citation>
    <scope>NUCLEOTIDE SEQUENCE [LARGE SCALE GENOMIC DNA]</scope>
    <source>
        <strain evidence="4">DSM 41699</strain>
    </source>
</reference>
<keyword evidence="4" id="KW-1185">Reference proteome</keyword>
<dbReference type="Proteomes" id="UP001183809">
    <property type="component" value="Unassembled WGS sequence"/>
</dbReference>
<feature type="chain" id="PRO_5045843192" evidence="2">
    <location>
        <begin position="34"/>
        <end position="192"/>
    </location>
</feature>
<evidence type="ECO:0000256" key="1">
    <source>
        <dbReference type="SAM" id="MobiDB-lite"/>
    </source>
</evidence>
<evidence type="ECO:0000313" key="4">
    <source>
        <dbReference type="Proteomes" id="UP001183809"/>
    </source>
</evidence>
<feature type="compositionally biased region" description="Polar residues" evidence="1">
    <location>
        <begin position="30"/>
        <end position="39"/>
    </location>
</feature>
<keyword evidence="2" id="KW-0732">Signal</keyword>
<feature type="region of interest" description="Disordered" evidence="1">
    <location>
        <begin position="30"/>
        <end position="57"/>
    </location>
</feature>
<dbReference type="RefSeq" id="WP_311700945.1">
    <property type="nucleotide sequence ID" value="NZ_JAVREY010000113.1"/>
</dbReference>
<evidence type="ECO:0000313" key="3">
    <source>
        <dbReference type="EMBL" id="MDT0469516.1"/>
    </source>
</evidence>
<sequence length="192" mass="19834">MPRAYLPIRVIATAFVTAALLLATACGRQSANAPTTPAKSRSAASSMPNSSGPPNQQKLDVAADAIERLGASQADSFTGLVIDNPGDRVIVYRKPRFAFDVALARLQTGVRIDKRDAPRSISELATTRNHVTALMGHTTGYTIVSVGDGSVASYTAGVVEVGVTGDLPRAKKELGARFGDEVAVAAGALAVG</sequence>
<dbReference type="PROSITE" id="PS51257">
    <property type="entry name" value="PROKAR_LIPOPROTEIN"/>
    <property type="match status" value="1"/>
</dbReference>
<dbReference type="EMBL" id="JAVREY010000113">
    <property type="protein sequence ID" value="MDT0469516.1"/>
    <property type="molecule type" value="Genomic_DNA"/>
</dbReference>
<organism evidence="3 4">
    <name type="scientific">Streptomyces gibsoniae</name>
    <dbReference type="NCBI Taxonomy" id="3075529"/>
    <lineage>
        <taxon>Bacteria</taxon>
        <taxon>Bacillati</taxon>
        <taxon>Actinomycetota</taxon>
        <taxon>Actinomycetes</taxon>
        <taxon>Kitasatosporales</taxon>
        <taxon>Streptomycetaceae</taxon>
        <taxon>Streptomyces</taxon>
    </lineage>
</organism>
<feature type="compositionally biased region" description="Low complexity" evidence="1">
    <location>
        <begin position="40"/>
        <end position="55"/>
    </location>
</feature>
<evidence type="ECO:0000256" key="2">
    <source>
        <dbReference type="SAM" id="SignalP"/>
    </source>
</evidence>
<accession>A0ABU2U913</accession>
<comment type="caution">
    <text evidence="3">The sequence shown here is derived from an EMBL/GenBank/DDBJ whole genome shotgun (WGS) entry which is preliminary data.</text>
</comment>
<gene>
    <name evidence="3" type="ORF">RM764_42340</name>
</gene>
<name>A0ABU2U913_9ACTN</name>
<proteinExistence type="predicted"/>
<feature type="signal peptide" evidence="2">
    <location>
        <begin position="1"/>
        <end position="33"/>
    </location>
</feature>
<protein>
    <submittedName>
        <fullName evidence="3">Uncharacterized protein</fullName>
    </submittedName>
</protein>